<dbReference type="GO" id="GO:0004497">
    <property type="term" value="F:monooxygenase activity"/>
    <property type="evidence" value="ECO:0007669"/>
    <property type="project" value="UniProtKB-KW"/>
</dbReference>
<keyword evidence="1" id="KW-0503">Monooxygenase</keyword>
<keyword evidence="1" id="KW-0560">Oxidoreductase</keyword>
<organism evidence="3 4">
    <name type="scientific">Plectus sambesii</name>
    <dbReference type="NCBI Taxonomy" id="2011161"/>
    <lineage>
        <taxon>Eukaryota</taxon>
        <taxon>Metazoa</taxon>
        <taxon>Ecdysozoa</taxon>
        <taxon>Nematoda</taxon>
        <taxon>Chromadorea</taxon>
        <taxon>Plectida</taxon>
        <taxon>Plectina</taxon>
        <taxon>Plectoidea</taxon>
        <taxon>Plectidae</taxon>
        <taxon>Plectus</taxon>
    </lineage>
</organism>
<sequence>MDQALQLVASLHNSAGEPVTLRDPFTFAVGNVINVLAFGYAWKIGDPEMLRFKTLFEEF</sequence>
<dbReference type="AlphaFoldDB" id="A0A914VIN7"/>
<evidence type="ECO:0000256" key="2">
    <source>
        <dbReference type="SAM" id="Phobius"/>
    </source>
</evidence>
<evidence type="ECO:0000313" key="3">
    <source>
        <dbReference type="Proteomes" id="UP000887566"/>
    </source>
</evidence>
<dbReference type="GO" id="GO:0020037">
    <property type="term" value="F:heme binding"/>
    <property type="evidence" value="ECO:0007669"/>
    <property type="project" value="InterPro"/>
</dbReference>
<reference evidence="4" key="1">
    <citation type="submission" date="2022-11" db="UniProtKB">
        <authorList>
            <consortium name="WormBaseParasite"/>
        </authorList>
    </citation>
    <scope>IDENTIFICATION</scope>
</reference>
<keyword evidence="2" id="KW-0812">Transmembrane</keyword>
<dbReference type="WBParaSite" id="PSAMB.scaffold20272size743.g38041.t1">
    <property type="protein sequence ID" value="PSAMB.scaffold20272size743.g38041.t1"/>
    <property type="gene ID" value="PSAMB.scaffold20272size743.g38041"/>
</dbReference>
<keyword evidence="2" id="KW-0472">Membrane</keyword>
<keyword evidence="2" id="KW-1133">Transmembrane helix</keyword>
<feature type="transmembrane region" description="Helical" evidence="2">
    <location>
        <begin position="26"/>
        <end position="45"/>
    </location>
</feature>
<name>A0A914VIN7_9BILA</name>
<dbReference type="GO" id="GO:0016705">
    <property type="term" value="F:oxidoreductase activity, acting on paired donors, with incorporation or reduction of molecular oxygen"/>
    <property type="evidence" value="ECO:0007669"/>
    <property type="project" value="InterPro"/>
</dbReference>
<protein>
    <submittedName>
        <fullName evidence="4">Uncharacterized protein</fullName>
    </submittedName>
</protein>
<evidence type="ECO:0000256" key="1">
    <source>
        <dbReference type="ARBA" id="ARBA00023033"/>
    </source>
</evidence>
<accession>A0A914VIN7</accession>
<evidence type="ECO:0000313" key="4">
    <source>
        <dbReference type="WBParaSite" id="PSAMB.scaffold20272size743.g38041.t1"/>
    </source>
</evidence>
<dbReference type="InterPro" id="IPR036396">
    <property type="entry name" value="Cyt_P450_sf"/>
</dbReference>
<keyword evidence="3" id="KW-1185">Reference proteome</keyword>
<proteinExistence type="predicted"/>
<dbReference type="GO" id="GO:0005506">
    <property type="term" value="F:iron ion binding"/>
    <property type="evidence" value="ECO:0007669"/>
    <property type="project" value="InterPro"/>
</dbReference>
<dbReference type="SUPFAM" id="SSF48264">
    <property type="entry name" value="Cytochrome P450"/>
    <property type="match status" value="1"/>
</dbReference>
<dbReference type="Proteomes" id="UP000887566">
    <property type="component" value="Unplaced"/>
</dbReference>